<dbReference type="AlphaFoldDB" id="A0A2Z7CMD8"/>
<sequence length="190" mass="21276">MLASSPIVAQQQRAALGREARPAHNIASHKHATGGDDGRNNLRHLQHSSAACRAIMLATPDGASASIVATNRDWYIILRLDSLSTGCNSSLRLIFLSLYFLRLDMQNTVACDWVHCSLRLLPAGYYHRKENLLNLSTKAKRYRIYLSKRHRFAIANFKYQLWLHCSSLLIADVTADFIIADPALALLDNC</sequence>
<evidence type="ECO:0000256" key="1">
    <source>
        <dbReference type="SAM" id="MobiDB-lite"/>
    </source>
</evidence>
<organism evidence="2 3">
    <name type="scientific">Dorcoceras hygrometricum</name>
    <dbReference type="NCBI Taxonomy" id="472368"/>
    <lineage>
        <taxon>Eukaryota</taxon>
        <taxon>Viridiplantae</taxon>
        <taxon>Streptophyta</taxon>
        <taxon>Embryophyta</taxon>
        <taxon>Tracheophyta</taxon>
        <taxon>Spermatophyta</taxon>
        <taxon>Magnoliopsida</taxon>
        <taxon>eudicotyledons</taxon>
        <taxon>Gunneridae</taxon>
        <taxon>Pentapetalae</taxon>
        <taxon>asterids</taxon>
        <taxon>lamiids</taxon>
        <taxon>Lamiales</taxon>
        <taxon>Gesneriaceae</taxon>
        <taxon>Didymocarpoideae</taxon>
        <taxon>Trichosporeae</taxon>
        <taxon>Loxocarpinae</taxon>
        <taxon>Dorcoceras</taxon>
    </lineage>
</organism>
<dbReference type="Proteomes" id="UP000250235">
    <property type="component" value="Unassembled WGS sequence"/>
</dbReference>
<name>A0A2Z7CMD8_9LAMI</name>
<evidence type="ECO:0000313" key="3">
    <source>
        <dbReference type="Proteomes" id="UP000250235"/>
    </source>
</evidence>
<proteinExistence type="predicted"/>
<feature type="region of interest" description="Disordered" evidence="1">
    <location>
        <begin position="18"/>
        <end position="40"/>
    </location>
</feature>
<protein>
    <submittedName>
        <fullName evidence="2">Uncharacterized protein</fullName>
    </submittedName>
</protein>
<keyword evidence="3" id="KW-1185">Reference proteome</keyword>
<gene>
    <name evidence="2" type="ORF">F511_28893</name>
</gene>
<dbReference type="EMBL" id="KQ995738">
    <property type="protein sequence ID" value="KZV45946.1"/>
    <property type="molecule type" value="Genomic_DNA"/>
</dbReference>
<reference evidence="2 3" key="1">
    <citation type="journal article" date="2015" name="Proc. Natl. Acad. Sci. U.S.A.">
        <title>The resurrection genome of Boea hygrometrica: A blueprint for survival of dehydration.</title>
        <authorList>
            <person name="Xiao L."/>
            <person name="Yang G."/>
            <person name="Zhang L."/>
            <person name="Yang X."/>
            <person name="Zhao S."/>
            <person name="Ji Z."/>
            <person name="Zhou Q."/>
            <person name="Hu M."/>
            <person name="Wang Y."/>
            <person name="Chen M."/>
            <person name="Xu Y."/>
            <person name="Jin H."/>
            <person name="Xiao X."/>
            <person name="Hu G."/>
            <person name="Bao F."/>
            <person name="Hu Y."/>
            <person name="Wan P."/>
            <person name="Li L."/>
            <person name="Deng X."/>
            <person name="Kuang T."/>
            <person name="Xiang C."/>
            <person name="Zhu J.K."/>
            <person name="Oliver M.J."/>
            <person name="He Y."/>
        </authorList>
    </citation>
    <scope>NUCLEOTIDE SEQUENCE [LARGE SCALE GENOMIC DNA]</scope>
    <source>
        <strain evidence="3">cv. XS01</strain>
    </source>
</reference>
<accession>A0A2Z7CMD8</accession>
<evidence type="ECO:0000313" key="2">
    <source>
        <dbReference type="EMBL" id="KZV45946.1"/>
    </source>
</evidence>